<dbReference type="PANTHER" id="PTHR13675">
    <property type="entry name" value="LYR MOTIF-CONTAINING PROTEIN 2"/>
    <property type="match status" value="1"/>
</dbReference>
<sequence>MAASRIPPKVMSLKQFMVRQQVISLYRDVFRALRAMPDDAQKKEVKAWAKEEFRRNQHHTDEMVIKMMLTQGKQSLRELQKTVNMAR</sequence>
<dbReference type="STRING" id="7668.H3HU64"/>
<evidence type="ECO:0000256" key="5">
    <source>
        <dbReference type="ARBA" id="ARBA00026235"/>
    </source>
</evidence>
<dbReference type="PANTHER" id="PTHR13675:SF0">
    <property type="entry name" value="LYR MOTIF-CONTAINING PROTEIN 2"/>
    <property type="match status" value="1"/>
</dbReference>
<dbReference type="FunCoup" id="H3HU64">
    <property type="interactions" value="313"/>
</dbReference>
<accession>H3HU64</accession>
<comment type="similarity">
    <text evidence="2">Belongs to the complex I LYR family.</text>
</comment>
<keyword evidence="3" id="KW-0809">Transit peptide</keyword>
<evidence type="ECO:0000313" key="8">
    <source>
        <dbReference type="EnsemblMetazoa" id="XP_793394"/>
    </source>
</evidence>
<protein>
    <recommendedName>
        <fullName evidence="5">LYR motif-containing protein 2</fullName>
    </recommendedName>
</protein>
<name>H3HU64_STRPU</name>
<dbReference type="InterPro" id="IPR045293">
    <property type="entry name" value="Complex1_LYR_LYRM2"/>
</dbReference>
<reference evidence="8" key="2">
    <citation type="submission" date="2021-01" db="UniProtKB">
        <authorList>
            <consortium name="EnsemblMetazoa"/>
        </authorList>
    </citation>
    <scope>IDENTIFICATION</scope>
</reference>
<dbReference type="KEGG" id="spu:584969"/>
<dbReference type="GO" id="GO:0005739">
    <property type="term" value="C:mitochondrion"/>
    <property type="evidence" value="ECO:0000318"/>
    <property type="project" value="GO_Central"/>
</dbReference>
<keyword evidence="9" id="KW-1185">Reference proteome</keyword>
<dbReference type="EnsemblMetazoa" id="XM_784813">
    <property type="protein sequence ID" value="XP_789906"/>
    <property type="gene ID" value="LOC584969"/>
</dbReference>
<evidence type="ECO:0000256" key="2">
    <source>
        <dbReference type="ARBA" id="ARBA00009508"/>
    </source>
</evidence>
<organism evidence="8 9">
    <name type="scientific">Strongylocentrotus purpuratus</name>
    <name type="common">Purple sea urchin</name>
    <dbReference type="NCBI Taxonomy" id="7668"/>
    <lineage>
        <taxon>Eukaryota</taxon>
        <taxon>Metazoa</taxon>
        <taxon>Echinodermata</taxon>
        <taxon>Eleutherozoa</taxon>
        <taxon>Echinozoa</taxon>
        <taxon>Echinoidea</taxon>
        <taxon>Euechinoidea</taxon>
        <taxon>Echinacea</taxon>
        <taxon>Camarodonta</taxon>
        <taxon>Echinidea</taxon>
        <taxon>Strongylocentrotidae</taxon>
        <taxon>Strongylocentrotus</taxon>
    </lineage>
</organism>
<reference evidence="9" key="1">
    <citation type="submission" date="2015-02" db="EMBL/GenBank/DDBJ databases">
        <title>Genome sequencing for Strongylocentrotus purpuratus.</title>
        <authorList>
            <person name="Murali S."/>
            <person name="Liu Y."/>
            <person name="Vee V."/>
            <person name="English A."/>
            <person name="Wang M."/>
            <person name="Skinner E."/>
            <person name="Han Y."/>
            <person name="Muzny D.M."/>
            <person name="Worley K.C."/>
            <person name="Gibbs R.A."/>
        </authorList>
    </citation>
    <scope>NUCLEOTIDE SEQUENCE</scope>
</reference>
<evidence type="ECO:0000256" key="3">
    <source>
        <dbReference type="ARBA" id="ARBA00022946"/>
    </source>
</evidence>
<dbReference type="eggNOG" id="ENOG502S8DG">
    <property type="taxonomic scope" value="Eukaryota"/>
</dbReference>
<dbReference type="Pfam" id="PF05347">
    <property type="entry name" value="Complex1_LYR"/>
    <property type="match status" value="1"/>
</dbReference>
<dbReference type="Proteomes" id="UP000007110">
    <property type="component" value="Unassembled WGS sequence"/>
</dbReference>
<dbReference type="InParanoid" id="H3HU64"/>
<evidence type="ECO:0000256" key="4">
    <source>
        <dbReference type="ARBA" id="ARBA00023128"/>
    </source>
</evidence>
<dbReference type="InterPro" id="IPR008011">
    <property type="entry name" value="Complex1_LYR_dom"/>
</dbReference>
<evidence type="ECO:0000313" key="9">
    <source>
        <dbReference type="Proteomes" id="UP000007110"/>
    </source>
</evidence>
<evidence type="ECO:0000256" key="6">
    <source>
        <dbReference type="ARBA" id="ARBA00044735"/>
    </source>
</evidence>
<dbReference type="GeneID" id="584969"/>
<dbReference type="GeneID" id="588626"/>
<comment type="function">
    <text evidence="6">Involved in efficient integration of the N-module into mitochondrial respiratory chain complex I.</text>
</comment>
<dbReference type="OMA" id="YMRDWAR"/>
<feature type="domain" description="Complex 1 LYR protein" evidence="7">
    <location>
        <begin position="20"/>
        <end position="77"/>
    </location>
</feature>
<dbReference type="RefSeq" id="XP_789906.2">
    <property type="nucleotide sequence ID" value="XM_784813.4"/>
</dbReference>
<evidence type="ECO:0000259" key="7">
    <source>
        <dbReference type="Pfam" id="PF05347"/>
    </source>
</evidence>
<proteinExistence type="inferred from homology"/>
<evidence type="ECO:0000256" key="1">
    <source>
        <dbReference type="ARBA" id="ARBA00004173"/>
    </source>
</evidence>
<dbReference type="HOGENOM" id="CLU_151409_1_1_1"/>
<dbReference type="KEGG" id="spu:588626"/>
<dbReference type="AlphaFoldDB" id="H3HU64"/>
<dbReference type="RefSeq" id="XP_793394.1">
    <property type="nucleotide sequence ID" value="XM_788301.4"/>
</dbReference>
<dbReference type="CDD" id="cd20262">
    <property type="entry name" value="Complex1_LYR_LYRM2"/>
    <property type="match status" value="1"/>
</dbReference>
<dbReference type="OrthoDB" id="74240at2759"/>
<dbReference type="EnsemblMetazoa" id="XM_788301">
    <property type="protein sequence ID" value="XP_793394"/>
    <property type="gene ID" value="LOC588626"/>
</dbReference>
<keyword evidence="4" id="KW-0496">Mitochondrion</keyword>
<comment type="subcellular location">
    <subcellularLocation>
        <location evidence="1">Mitochondrion</location>
    </subcellularLocation>
</comment>